<protein>
    <recommendedName>
        <fullName evidence="3">DUF3231 family protein</fullName>
    </recommendedName>
</protein>
<sequence>METPLIGSSNIINEEPFCCYPGLNSSEIGNLWNTYLNVDMVSVFVKHLSRHVEDSDIKPLVEEAVQLYEQRAKDIRNIMEQDNLPQPVGFTAEDINLGAPRLYSDIFCIYYLFCLERFIMPRNTLTWGLLTRSDVREVFNKSIVSSMEYFDKVTNTLLSKGLYIRYPNVTISKVTDFVKKQNFLTGFLGMKRPSLAQEIATSFHIVFLNSVGKNLMTGFRQVAKSKQVRNYIERGIKLSDKIMGIFSAHLREEDIPVPMFWDAMVTDSIEPPVSDKLMMFHIGLISTCGAMEYAYLMTLNFRHDLKAKYLLIMTEAGDFAEDGTNIMIDNSWFEEPPRLVDRKKLINKIH</sequence>
<evidence type="ECO:0000313" key="2">
    <source>
        <dbReference type="Proteomes" id="UP000298324"/>
    </source>
</evidence>
<evidence type="ECO:0008006" key="3">
    <source>
        <dbReference type="Google" id="ProtNLM"/>
    </source>
</evidence>
<proteinExistence type="predicted"/>
<organism evidence="1 2">
    <name type="scientific">Pelotomaculum schinkii</name>
    <dbReference type="NCBI Taxonomy" id="78350"/>
    <lineage>
        <taxon>Bacteria</taxon>
        <taxon>Bacillati</taxon>
        <taxon>Bacillota</taxon>
        <taxon>Clostridia</taxon>
        <taxon>Eubacteriales</taxon>
        <taxon>Desulfotomaculaceae</taxon>
        <taxon>Pelotomaculum</taxon>
    </lineage>
</organism>
<name>A0A4Y7RF24_9FIRM</name>
<dbReference type="Proteomes" id="UP000298324">
    <property type="component" value="Unassembled WGS sequence"/>
</dbReference>
<reference evidence="1 2" key="1">
    <citation type="journal article" date="2018" name="Environ. Microbiol.">
        <title>Novel energy conservation strategies and behaviour of Pelotomaculum schinkii driving syntrophic propionate catabolism.</title>
        <authorList>
            <person name="Hidalgo-Ahumada C.A.P."/>
            <person name="Nobu M.K."/>
            <person name="Narihiro T."/>
            <person name="Tamaki H."/>
            <person name="Liu W.T."/>
            <person name="Kamagata Y."/>
            <person name="Stams A.J.M."/>
            <person name="Imachi H."/>
            <person name="Sousa D.Z."/>
        </authorList>
    </citation>
    <scope>NUCLEOTIDE SEQUENCE [LARGE SCALE GENOMIC DNA]</scope>
    <source>
        <strain evidence="1 2">HH</strain>
    </source>
</reference>
<gene>
    <name evidence="1" type="ORF">Psch_00922</name>
</gene>
<dbReference type="InterPro" id="IPR021617">
    <property type="entry name" value="DUF3231"/>
</dbReference>
<dbReference type="EMBL" id="QFGA01000001">
    <property type="protein sequence ID" value="TEB07371.1"/>
    <property type="molecule type" value="Genomic_DNA"/>
</dbReference>
<dbReference type="Pfam" id="PF11553">
    <property type="entry name" value="DUF3231"/>
    <property type="match status" value="2"/>
</dbReference>
<dbReference type="InterPro" id="IPR012347">
    <property type="entry name" value="Ferritin-like"/>
</dbReference>
<comment type="caution">
    <text evidence="1">The sequence shown here is derived from an EMBL/GenBank/DDBJ whole genome shotgun (WGS) entry which is preliminary data.</text>
</comment>
<keyword evidence="2" id="KW-1185">Reference proteome</keyword>
<accession>A0A4Y7RF24</accession>
<evidence type="ECO:0000313" key="1">
    <source>
        <dbReference type="EMBL" id="TEB07371.1"/>
    </source>
</evidence>
<dbReference type="Gene3D" id="1.20.1260.10">
    <property type="match status" value="2"/>
</dbReference>
<dbReference type="RefSeq" id="WP_134217764.1">
    <property type="nucleotide sequence ID" value="NZ_QFGA01000001.1"/>
</dbReference>
<dbReference type="AlphaFoldDB" id="A0A4Y7RF24"/>